<evidence type="ECO:0000313" key="4">
    <source>
        <dbReference type="Proteomes" id="UP000602745"/>
    </source>
</evidence>
<evidence type="ECO:0000259" key="2">
    <source>
        <dbReference type="Pfam" id="PF07331"/>
    </source>
</evidence>
<sequence length="143" mass="15342">MVSGAFLIALGLFFGIYAYVDLNIGSAFRMGPGFFPVVLSGLLILIGIIVVLQSLNAEHPLMTPIAWRGLFFILLSPIVFGLTIRALGFVPAVVLVCGISAFASHRMGVLKAAIITVCMTLFCIGVFYYALGLPVRLFGGWLN</sequence>
<name>A0A8J2YHE8_9RHOB</name>
<dbReference type="Proteomes" id="UP000602745">
    <property type="component" value="Unassembled WGS sequence"/>
</dbReference>
<feature type="transmembrane region" description="Helical" evidence="1">
    <location>
        <begin position="34"/>
        <end position="53"/>
    </location>
</feature>
<reference evidence="3" key="1">
    <citation type="journal article" date="2014" name="Int. J. Syst. Evol. Microbiol.">
        <title>Complete genome sequence of Corynebacterium casei LMG S-19264T (=DSM 44701T), isolated from a smear-ripened cheese.</title>
        <authorList>
            <consortium name="US DOE Joint Genome Institute (JGI-PGF)"/>
            <person name="Walter F."/>
            <person name="Albersmeier A."/>
            <person name="Kalinowski J."/>
            <person name="Ruckert C."/>
        </authorList>
    </citation>
    <scope>NUCLEOTIDE SEQUENCE</scope>
    <source>
        <strain evidence="3">CCM 7684</strain>
    </source>
</reference>
<comment type="caution">
    <text evidence="3">The sequence shown here is derived from an EMBL/GenBank/DDBJ whole genome shotgun (WGS) entry which is preliminary data.</text>
</comment>
<dbReference type="Pfam" id="PF07331">
    <property type="entry name" value="TctB"/>
    <property type="match status" value="1"/>
</dbReference>
<organism evidence="3 4">
    <name type="scientific">Agaricicola taiwanensis</name>
    <dbReference type="NCBI Taxonomy" id="591372"/>
    <lineage>
        <taxon>Bacteria</taxon>
        <taxon>Pseudomonadati</taxon>
        <taxon>Pseudomonadota</taxon>
        <taxon>Alphaproteobacteria</taxon>
        <taxon>Rhodobacterales</taxon>
        <taxon>Paracoccaceae</taxon>
        <taxon>Agaricicola</taxon>
    </lineage>
</organism>
<gene>
    <name evidence="3" type="ORF">GCM10007276_20050</name>
</gene>
<accession>A0A8J2YHE8</accession>
<evidence type="ECO:0000256" key="1">
    <source>
        <dbReference type="SAM" id="Phobius"/>
    </source>
</evidence>
<keyword evidence="1" id="KW-1133">Transmembrane helix</keyword>
<proteinExistence type="predicted"/>
<dbReference type="InterPro" id="IPR009936">
    <property type="entry name" value="DUF1468"/>
</dbReference>
<dbReference type="AlphaFoldDB" id="A0A8J2YHE8"/>
<reference evidence="3" key="2">
    <citation type="submission" date="2020-09" db="EMBL/GenBank/DDBJ databases">
        <authorList>
            <person name="Sun Q."/>
            <person name="Sedlacek I."/>
        </authorList>
    </citation>
    <scope>NUCLEOTIDE SEQUENCE</scope>
    <source>
        <strain evidence="3">CCM 7684</strain>
    </source>
</reference>
<keyword evidence="1" id="KW-0812">Transmembrane</keyword>
<feature type="domain" description="DUF1468" evidence="2">
    <location>
        <begin position="2"/>
        <end position="134"/>
    </location>
</feature>
<protein>
    <submittedName>
        <fullName evidence="3">Membrane protein</fullName>
    </submittedName>
</protein>
<feature type="transmembrane region" description="Helical" evidence="1">
    <location>
        <begin position="112"/>
        <end position="131"/>
    </location>
</feature>
<dbReference type="EMBL" id="BMCP01000002">
    <property type="protein sequence ID" value="GGE42780.1"/>
    <property type="molecule type" value="Genomic_DNA"/>
</dbReference>
<evidence type="ECO:0000313" key="3">
    <source>
        <dbReference type="EMBL" id="GGE42780.1"/>
    </source>
</evidence>
<feature type="transmembrane region" description="Helical" evidence="1">
    <location>
        <begin position="65"/>
        <end position="82"/>
    </location>
</feature>
<keyword evidence="4" id="KW-1185">Reference proteome</keyword>
<keyword evidence="1" id="KW-0472">Membrane</keyword>